<name>A0A074LIC5_9BACL</name>
<feature type="domain" description="NADP-dependent oxidoreductase" evidence="1">
    <location>
        <begin position="28"/>
        <end position="266"/>
    </location>
</feature>
<protein>
    <recommendedName>
        <fullName evidence="1">NADP-dependent oxidoreductase domain-containing protein</fullName>
    </recommendedName>
</protein>
<keyword evidence="3" id="KW-1185">Reference proteome</keyword>
<dbReference type="AlphaFoldDB" id="A0A074LIC5"/>
<dbReference type="PANTHER" id="PTHR43312:SF1">
    <property type="entry name" value="NADP-DEPENDENT OXIDOREDUCTASE DOMAIN-CONTAINING PROTEIN"/>
    <property type="match status" value="1"/>
</dbReference>
<dbReference type="eggNOG" id="COG0667">
    <property type="taxonomic scope" value="Bacteria"/>
</dbReference>
<dbReference type="InterPro" id="IPR036812">
    <property type="entry name" value="NAD(P)_OxRdtase_dom_sf"/>
</dbReference>
<dbReference type="EMBL" id="JMIR01000029">
    <property type="protein sequence ID" value="KEO81966.1"/>
    <property type="molecule type" value="Genomic_DNA"/>
</dbReference>
<dbReference type="CDD" id="cd19099">
    <property type="entry name" value="AKR_unchar"/>
    <property type="match status" value="1"/>
</dbReference>
<sequence>MFLPYNALGKTDLNVSPAGFGCYRVDVSVPEHREALRQALLGGVNLIDTSANYSDGRSEELVGQVLAEMTAAGEMSRGQVVVISKAGYLQGHNYRLSQQRKREGMPFLDLVLYGEGLEHCIHPEFLEDQLTASLERLQMSSLDVYLLHNPEYYLGWAQKASLPLDEARQEYERRILLAFKHLEKEVERGRIRWYGISSNTFPAPAGEYQFTSLERVWELAESIAPDHHFRVIQMPMNLLERGGVLEKNQSGKQSALEFALEKGLGVLINRPLNAFAGNSLVRLADVAKPDEAVVDSVPKLIDELTTWEETFRREFLSRVEGGADLRESLADRLTAGALLQEHGRKFASLDHWQDVLQRFLVPTVQGGVQSLLEAPNLKPEVGAWLEGYVSRVNETFLAVTELYRQRASDVAEELKLRVKIADAQWGEAETLSGMALRALRSTAGVSSVLVGMRREEYVQEVLRELNVSVEVKERVESWERLGGK</sequence>
<proteinExistence type="predicted"/>
<dbReference type="InterPro" id="IPR023210">
    <property type="entry name" value="NADP_OxRdtase_dom"/>
</dbReference>
<dbReference type="InterPro" id="IPR053135">
    <property type="entry name" value="AKR2_Oxidoreductase"/>
</dbReference>
<accession>A0A074LIC5</accession>
<evidence type="ECO:0000259" key="1">
    <source>
        <dbReference type="Pfam" id="PF00248"/>
    </source>
</evidence>
<dbReference type="Proteomes" id="UP000027931">
    <property type="component" value="Unassembled WGS sequence"/>
</dbReference>
<comment type="caution">
    <text evidence="2">The sequence shown here is derived from an EMBL/GenBank/DDBJ whole genome shotgun (WGS) entry which is preliminary data.</text>
</comment>
<dbReference type="PANTHER" id="PTHR43312">
    <property type="entry name" value="D-THREO-ALDOSE 1-DEHYDROGENASE"/>
    <property type="match status" value="1"/>
</dbReference>
<dbReference type="RefSeq" id="WP_052036502.1">
    <property type="nucleotide sequence ID" value="NZ_JMIR01000029.1"/>
</dbReference>
<evidence type="ECO:0000313" key="2">
    <source>
        <dbReference type="EMBL" id="KEO81966.1"/>
    </source>
</evidence>
<dbReference type="STRING" id="1157490.EL26_17490"/>
<gene>
    <name evidence="2" type="ORF">EL26_17490</name>
</gene>
<reference evidence="2 3" key="1">
    <citation type="journal article" date="2013" name="Int. J. Syst. Evol. Microbiol.">
        <title>Tumebacillus flagellatus sp. nov., an alpha-amylase/pullulanase-producing bacterium isolated from cassava wastewater.</title>
        <authorList>
            <person name="Wang Q."/>
            <person name="Xie N."/>
            <person name="Qin Y."/>
            <person name="Shen N."/>
            <person name="Zhu J."/>
            <person name="Mi H."/>
            <person name="Huang R."/>
        </authorList>
    </citation>
    <scope>NUCLEOTIDE SEQUENCE [LARGE SCALE GENOMIC DNA]</scope>
    <source>
        <strain evidence="2 3">GST4</strain>
    </source>
</reference>
<dbReference type="Gene3D" id="3.20.20.100">
    <property type="entry name" value="NADP-dependent oxidoreductase domain"/>
    <property type="match status" value="1"/>
</dbReference>
<organism evidence="2 3">
    <name type="scientific">Tumebacillus flagellatus</name>
    <dbReference type="NCBI Taxonomy" id="1157490"/>
    <lineage>
        <taxon>Bacteria</taxon>
        <taxon>Bacillati</taxon>
        <taxon>Bacillota</taxon>
        <taxon>Bacilli</taxon>
        <taxon>Bacillales</taxon>
        <taxon>Alicyclobacillaceae</taxon>
        <taxon>Tumebacillus</taxon>
    </lineage>
</organism>
<evidence type="ECO:0000313" key="3">
    <source>
        <dbReference type="Proteomes" id="UP000027931"/>
    </source>
</evidence>
<dbReference type="SUPFAM" id="SSF51430">
    <property type="entry name" value="NAD(P)-linked oxidoreductase"/>
    <property type="match status" value="1"/>
</dbReference>
<dbReference type="OrthoDB" id="9804790at2"/>
<dbReference type="Pfam" id="PF00248">
    <property type="entry name" value="Aldo_ket_red"/>
    <property type="match status" value="1"/>
</dbReference>